<protein>
    <submittedName>
        <fullName evidence="1">Uncharacterized protein</fullName>
    </submittedName>
</protein>
<comment type="caution">
    <text evidence="1">The sequence shown here is derived from an EMBL/GenBank/DDBJ whole genome shotgun (WGS) entry which is preliminary data.</text>
</comment>
<evidence type="ECO:0000313" key="2">
    <source>
        <dbReference type="Proteomes" id="UP001632038"/>
    </source>
</evidence>
<sequence length="233" mass="26088">MDFEVIGLIVDLRGTQGFVGVATNLDSIVMALRGTQESRRLWKEILSGIVGFFRGIASYGGANLLGRIDRLEEDLQSAGSIVQAFPSRLEKLGIRFKVARKALEEPINVEIAPLVQKKFETARALAVQEDNLELELGEIQKVLVAMEEQQQKQLELILAIEKAGKAAGGQTCKKAGKLQHSFEGLNEIISNRRKMHILIPFVLNLFCFLRRATFLLIFPVEGERAFFNILLYM</sequence>
<dbReference type="PANTHER" id="PTHR36408">
    <property type="entry name" value="TRANSMEMBRANE PROTEIN"/>
    <property type="match status" value="1"/>
</dbReference>
<organism evidence="1 2">
    <name type="scientific">Castilleja foliolosa</name>
    <dbReference type="NCBI Taxonomy" id="1961234"/>
    <lineage>
        <taxon>Eukaryota</taxon>
        <taxon>Viridiplantae</taxon>
        <taxon>Streptophyta</taxon>
        <taxon>Embryophyta</taxon>
        <taxon>Tracheophyta</taxon>
        <taxon>Spermatophyta</taxon>
        <taxon>Magnoliopsida</taxon>
        <taxon>eudicotyledons</taxon>
        <taxon>Gunneridae</taxon>
        <taxon>Pentapetalae</taxon>
        <taxon>asterids</taxon>
        <taxon>lamiids</taxon>
        <taxon>Lamiales</taxon>
        <taxon>Orobanchaceae</taxon>
        <taxon>Pedicularideae</taxon>
        <taxon>Castillejinae</taxon>
        <taxon>Castilleja</taxon>
    </lineage>
</organism>
<accession>A0ABD3BXD4</accession>
<proteinExistence type="predicted"/>
<dbReference type="PANTHER" id="PTHR36408:SF1">
    <property type="entry name" value="TRANSMEMBRANE PROTEIN"/>
    <property type="match status" value="1"/>
</dbReference>
<name>A0ABD3BXD4_9LAMI</name>
<evidence type="ECO:0000313" key="1">
    <source>
        <dbReference type="EMBL" id="KAL3621959.1"/>
    </source>
</evidence>
<keyword evidence="2" id="KW-1185">Reference proteome</keyword>
<dbReference type="Proteomes" id="UP001632038">
    <property type="component" value="Unassembled WGS sequence"/>
</dbReference>
<dbReference type="EMBL" id="JAVIJP010000061">
    <property type="protein sequence ID" value="KAL3621959.1"/>
    <property type="molecule type" value="Genomic_DNA"/>
</dbReference>
<reference evidence="2" key="1">
    <citation type="journal article" date="2024" name="IScience">
        <title>Strigolactones Initiate the Formation of Haustorium-like Structures in Castilleja.</title>
        <authorList>
            <person name="Buerger M."/>
            <person name="Peterson D."/>
            <person name="Chory J."/>
        </authorList>
    </citation>
    <scope>NUCLEOTIDE SEQUENCE [LARGE SCALE GENOMIC DNA]</scope>
</reference>
<gene>
    <name evidence="1" type="ORF">CASFOL_034155</name>
</gene>
<dbReference type="AlphaFoldDB" id="A0ABD3BXD4"/>